<evidence type="ECO:0000259" key="11">
    <source>
        <dbReference type="PROSITE" id="PS50035"/>
    </source>
</evidence>
<evidence type="ECO:0000256" key="1">
    <source>
        <dbReference type="ARBA" id="ARBA00005042"/>
    </source>
</evidence>
<dbReference type="GO" id="GO:0005739">
    <property type="term" value="C:mitochondrion"/>
    <property type="evidence" value="ECO:0007669"/>
    <property type="project" value="UniProtKB-SubCell"/>
</dbReference>
<dbReference type="Pfam" id="PF13091">
    <property type="entry name" value="PLDc_2"/>
    <property type="match status" value="1"/>
</dbReference>
<keyword evidence="10" id="KW-0547">Nucleotide-binding</keyword>
<evidence type="ECO:0000256" key="2">
    <source>
        <dbReference type="ARBA" id="ARBA00010682"/>
    </source>
</evidence>
<dbReference type="Proteomes" id="UP000044841">
    <property type="component" value="Unassembled WGS sequence"/>
</dbReference>
<dbReference type="InterPro" id="IPR025202">
    <property type="entry name" value="PLD-like_dom"/>
</dbReference>
<reference evidence="12 13" key="1">
    <citation type="submission" date="2015-07" db="EMBL/GenBank/DDBJ databases">
        <authorList>
            <person name="Noorani M."/>
        </authorList>
    </citation>
    <scope>NUCLEOTIDE SEQUENCE [LARGE SCALE GENOMIC DNA]</scope>
    <source>
        <strain evidence="12">BBA 69670</strain>
    </source>
</reference>
<evidence type="ECO:0000256" key="4">
    <source>
        <dbReference type="ARBA" id="ARBA00022679"/>
    </source>
</evidence>
<dbReference type="PANTHER" id="PTHR12586">
    <property type="entry name" value="CDP-DIACYLGLYCEROL--SERINE O-PHOSPHATIDYLTRANSFERASE"/>
    <property type="match status" value="1"/>
</dbReference>
<keyword evidence="10" id="KW-0496">Mitochondrion</keyword>
<keyword evidence="3 10" id="KW-0444">Lipid biosynthesis</keyword>
<keyword evidence="6 10" id="KW-0443">Lipid metabolism</keyword>
<keyword evidence="4 10" id="KW-0808">Transferase</keyword>
<dbReference type="InterPro" id="IPR016270">
    <property type="entry name" value="PGS1"/>
</dbReference>
<dbReference type="AlphaFoldDB" id="A0A0K6FVM8"/>
<dbReference type="SUPFAM" id="SSF56024">
    <property type="entry name" value="Phospholipase D/nuclease"/>
    <property type="match status" value="1"/>
</dbReference>
<organism evidence="12 13">
    <name type="scientific">Rhizoctonia solani</name>
    <dbReference type="NCBI Taxonomy" id="456999"/>
    <lineage>
        <taxon>Eukaryota</taxon>
        <taxon>Fungi</taxon>
        <taxon>Dikarya</taxon>
        <taxon>Basidiomycota</taxon>
        <taxon>Agaricomycotina</taxon>
        <taxon>Agaricomycetes</taxon>
        <taxon>Cantharellales</taxon>
        <taxon>Ceratobasidiaceae</taxon>
        <taxon>Rhizoctonia</taxon>
    </lineage>
</organism>
<keyword evidence="5" id="KW-0677">Repeat</keyword>
<dbReference type="EMBL" id="CYGV01001112">
    <property type="protein sequence ID" value="CUA70184.1"/>
    <property type="molecule type" value="Genomic_DNA"/>
</dbReference>
<keyword evidence="7 10" id="KW-0594">Phospholipid biosynthesis</keyword>
<gene>
    <name evidence="12" type="primary">pgs1</name>
    <name evidence="12" type="ORF">RSOLAG22IIIB_00534</name>
</gene>
<dbReference type="GO" id="GO:0005524">
    <property type="term" value="F:ATP binding"/>
    <property type="evidence" value="ECO:0007669"/>
    <property type="project" value="UniProtKB-KW"/>
</dbReference>
<comment type="pathway">
    <text evidence="1 10">Phospholipid metabolism; phosphatidylglycerol biosynthesis; phosphatidylglycerol from CDP-diacylglycerol: step 1/2.</text>
</comment>
<evidence type="ECO:0000256" key="10">
    <source>
        <dbReference type="RuleBase" id="RU365024"/>
    </source>
</evidence>
<evidence type="ECO:0000256" key="7">
    <source>
        <dbReference type="ARBA" id="ARBA00023209"/>
    </source>
</evidence>
<dbReference type="Gene3D" id="3.30.870.10">
    <property type="entry name" value="Endonuclease Chain A"/>
    <property type="match status" value="2"/>
</dbReference>
<evidence type="ECO:0000313" key="12">
    <source>
        <dbReference type="EMBL" id="CUA70184.1"/>
    </source>
</evidence>
<dbReference type="GO" id="GO:0008444">
    <property type="term" value="F:CDP-diacylglycerol-glycerol-3-phosphate 3-phosphatidyltransferase activity"/>
    <property type="evidence" value="ECO:0007669"/>
    <property type="project" value="UniProtKB-EC"/>
</dbReference>
<keyword evidence="8 10" id="KW-1208">Phospholipid metabolism</keyword>
<name>A0A0K6FVM8_9AGAM</name>
<evidence type="ECO:0000256" key="9">
    <source>
        <dbReference type="ARBA" id="ARBA00048586"/>
    </source>
</evidence>
<dbReference type="PROSITE" id="PS50035">
    <property type="entry name" value="PLD"/>
    <property type="match status" value="1"/>
</dbReference>
<comment type="subcellular location">
    <subcellularLocation>
        <location evidence="10">Mitochondrion</location>
    </subcellularLocation>
</comment>
<comment type="similarity">
    <text evidence="2 10">Belongs to the CDP-alcohol phosphatidyltransferase class-II family.</text>
</comment>
<feature type="domain" description="PLD phosphodiesterase" evidence="11">
    <location>
        <begin position="180"/>
        <end position="201"/>
    </location>
</feature>
<dbReference type="InterPro" id="IPR001736">
    <property type="entry name" value="PLipase_D/transphosphatidylase"/>
</dbReference>
<dbReference type="PIRSF" id="PIRSF000850">
    <property type="entry name" value="Phospholipase_D_PSS"/>
    <property type="match status" value="1"/>
</dbReference>
<evidence type="ECO:0000313" key="13">
    <source>
        <dbReference type="Proteomes" id="UP000044841"/>
    </source>
</evidence>
<dbReference type="EC" id="2.7.8.5" evidence="10"/>
<dbReference type="CDD" id="cd09137">
    <property type="entry name" value="PLDc_PGS1_euk_2"/>
    <property type="match status" value="1"/>
</dbReference>
<evidence type="ECO:0000256" key="5">
    <source>
        <dbReference type="ARBA" id="ARBA00022737"/>
    </source>
</evidence>
<evidence type="ECO:0000256" key="6">
    <source>
        <dbReference type="ARBA" id="ARBA00023098"/>
    </source>
</evidence>
<dbReference type="UniPathway" id="UPA00084">
    <property type="reaction ID" value="UER00503"/>
</dbReference>
<dbReference type="SMART" id="SM00155">
    <property type="entry name" value="PLDc"/>
    <property type="match status" value="2"/>
</dbReference>
<accession>A0A0K6FVM8</accession>
<comment type="catalytic activity">
    <reaction evidence="9 10">
        <text>a CDP-1,2-diacyl-sn-glycerol + sn-glycerol 3-phosphate = a 1,2-diacyl-sn-glycero-3-phospho-(1'-sn-glycero-3'-phosphate) + CMP + H(+)</text>
        <dbReference type="Rhea" id="RHEA:12593"/>
        <dbReference type="ChEBI" id="CHEBI:15378"/>
        <dbReference type="ChEBI" id="CHEBI:57597"/>
        <dbReference type="ChEBI" id="CHEBI:58332"/>
        <dbReference type="ChEBI" id="CHEBI:60110"/>
        <dbReference type="ChEBI" id="CHEBI:60377"/>
        <dbReference type="EC" id="2.7.8.5"/>
    </reaction>
</comment>
<keyword evidence="10" id="KW-0067">ATP-binding</keyword>
<comment type="function">
    <text evidence="10">Functions in the biosynthesis of the anionic phospholipids phosphatidylglycerol and cardiolipin.</text>
</comment>
<evidence type="ECO:0000256" key="8">
    <source>
        <dbReference type="ARBA" id="ARBA00023264"/>
    </source>
</evidence>
<protein>
    <recommendedName>
        <fullName evidence="10">CDP-diacylglycerol--glycerol-3-phosphate 3-phosphatidyltransferase</fullName>
        <ecNumber evidence="10">2.7.8.5</ecNumber>
    </recommendedName>
</protein>
<keyword evidence="13" id="KW-1185">Reference proteome</keyword>
<dbReference type="PANTHER" id="PTHR12586:SF1">
    <property type="entry name" value="CDP-DIACYLGLYCEROL--GLYCEROL-3-PHOSPHATE 3-PHOSPHATIDYLTRANSFERASE, MITOCHONDRIAL"/>
    <property type="match status" value="1"/>
</dbReference>
<dbReference type="GO" id="GO:0032049">
    <property type="term" value="P:cardiolipin biosynthetic process"/>
    <property type="evidence" value="ECO:0007669"/>
    <property type="project" value="InterPro"/>
</dbReference>
<proteinExistence type="inferred from homology"/>
<evidence type="ECO:0000256" key="3">
    <source>
        <dbReference type="ARBA" id="ARBA00022516"/>
    </source>
</evidence>
<dbReference type="CDD" id="cd09135">
    <property type="entry name" value="PLDc_PGS1_euk_1"/>
    <property type="match status" value="1"/>
</dbReference>
<sequence length="506" mass="57182">MLRSCRWRLWHPSGVSRIRKNALYSTSYNTTQRTEDSTEPSRLLTRTISDILPAFHVPGDTISVLTKPNDYYQSLLAMIAKAKQRIVISSLYIGETENQLISALSDALSRNDHLEVTIQVDALRSTRPSKTQASPAHLLLPLTKAYPDRVQVKMFRSPKLDGPLRYLVPRRFDEGWGTWHAKVYLVDDEILLSGANLNSSYFTNRQDRYIHLTRSPHLANYLLRLLRVFAEYSSNLRFAPESSLGYALDWLRHDSTPFTFAPLIKKEVNDLQVGEREAGPPNGIDNWVTIFPMVQSGVLGIREEERCLHALFDLLDSGKLPQTSLVDITSGYFALYGPYQDRVLASKAAYRIVAASPSANGFLGSKGLSGRIPEGYTLLEKRFWDRVLAARRQWDGDGGIELREWQRPGWTYHAKGMWISPSINEAPYATLFGSTNLNSRSAHLDTEVSFLLSVPEQNSLLRTALRHEVTHIRNNTTKVDGQTFASPERRVSFTTRAIVALVGTML</sequence>